<evidence type="ECO:0000313" key="3">
    <source>
        <dbReference type="Proteomes" id="UP000325161"/>
    </source>
</evidence>
<name>A0A5C0AVK0_9BURK</name>
<gene>
    <name evidence="2" type="ORF">FXN63_11940</name>
</gene>
<protein>
    <submittedName>
        <fullName evidence="2">DUF3616 domain-containing protein</fullName>
    </submittedName>
</protein>
<proteinExistence type="predicted"/>
<organism evidence="2 3">
    <name type="scientific">Pigmentiphaga aceris</name>
    <dbReference type="NCBI Taxonomy" id="1940612"/>
    <lineage>
        <taxon>Bacteria</taxon>
        <taxon>Pseudomonadati</taxon>
        <taxon>Pseudomonadota</taxon>
        <taxon>Betaproteobacteria</taxon>
        <taxon>Burkholderiales</taxon>
        <taxon>Alcaligenaceae</taxon>
        <taxon>Pigmentiphaga</taxon>
    </lineage>
</organism>
<dbReference type="AlphaFoldDB" id="A0A5C0AVK0"/>
<dbReference type="EMBL" id="CP043046">
    <property type="protein sequence ID" value="QEI06462.1"/>
    <property type="molecule type" value="Genomic_DNA"/>
</dbReference>
<sequence length="342" mass="37179">MGAGAMDGWIRRGVAISLVLGATTLAHAQETYQSMCDASAAVSLGGGHFVVADDESDVLKVYRRGASQPLNELRLTRYLNSIERKTTVAIAGESDIEGAAAVGDRIYWISSHGRKRDGSMDPQRWRFFATDIDRRAPTPSVMPVAGKPYKSLLIDIATDPRLAFLKVAAELRPEVLGGLSIEGLAATPEGGMLIGFRNPQVDRKAVVLPMLNPADMVDRGAKPKFDEPIFLDLGGRGIRSMERVGNEYLIVAGPYGDAASSKAIPAFAMFRWSGKPQQAPELVRSLDFGSVRTEALFYDADANDLYLLSDDGNEQINGKDCKDKKRPAEEKFFRGRAMGVPK</sequence>
<dbReference type="OrthoDB" id="5560405at2"/>
<dbReference type="InterPro" id="IPR022060">
    <property type="entry name" value="DUF3616"/>
</dbReference>
<reference evidence="2 3" key="1">
    <citation type="submission" date="2019-08" db="EMBL/GenBank/DDBJ databases">
        <title>Amphibian skin-associated Pigmentiphaga: genome sequence and occurrence across geography and hosts.</title>
        <authorList>
            <person name="Bletz M.C."/>
            <person name="Bunk B."/>
            <person name="Sproeer C."/>
            <person name="Biwer P."/>
            <person name="Reiter S."/>
            <person name="Rabemananjara F.C.E."/>
            <person name="Schulz S."/>
            <person name="Overmann J."/>
            <person name="Vences M."/>
        </authorList>
    </citation>
    <scope>NUCLEOTIDE SEQUENCE [LARGE SCALE GENOMIC DNA]</scope>
    <source>
        <strain evidence="2 3">Mada1488</strain>
    </source>
</reference>
<dbReference type="Proteomes" id="UP000325161">
    <property type="component" value="Chromosome"/>
</dbReference>
<accession>A0A5C0AVK0</accession>
<evidence type="ECO:0000313" key="2">
    <source>
        <dbReference type="EMBL" id="QEI06462.1"/>
    </source>
</evidence>
<dbReference type="KEGG" id="pacr:FXN63_11940"/>
<evidence type="ECO:0000259" key="1">
    <source>
        <dbReference type="Pfam" id="PF12275"/>
    </source>
</evidence>
<keyword evidence="3" id="KW-1185">Reference proteome</keyword>
<dbReference type="Pfam" id="PF12275">
    <property type="entry name" value="DUF3616"/>
    <property type="match status" value="1"/>
</dbReference>
<feature type="domain" description="DUF3616" evidence="1">
    <location>
        <begin position="175"/>
        <end position="279"/>
    </location>
</feature>